<dbReference type="RefSeq" id="WP_137615437.1">
    <property type="nucleotide sequence ID" value="NZ_BJDI01000003.1"/>
</dbReference>
<evidence type="ECO:0000313" key="2">
    <source>
        <dbReference type="Proteomes" id="UP001596171"/>
    </source>
</evidence>
<proteinExistence type="predicted"/>
<evidence type="ECO:0008006" key="3">
    <source>
        <dbReference type="Google" id="ProtNLM"/>
    </source>
</evidence>
<organism evidence="1 2">
    <name type="scientific">Lactiplantibacillus nangangensis</name>
    <dbReference type="NCBI Taxonomy" id="2559917"/>
    <lineage>
        <taxon>Bacteria</taxon>
        <taxon>Bacillati</taxon>
        <taxon>Bacillota</taxon>
        <taxon>Bacilli</taxon>
        <taxon>Lactobacillales</taxon>
        <taxon>Lactobacillaceae</taxon>
        <taxon>Lactiplantibacillus</taxon>
    </lineage>
</organism>
<name>A0ABW1SKR7_9LACO</name>
<evidence type="ECO:0000313" key="1">
    <source>
        <dbReference type="EMBL" id="MFC6202172.1"/>
    </source>
</evidence>
<dbReference type="Proteomes" id="UP001596171">
    <property type="component" value="Unassembled WGS sequence"/>
</dbReference>
<dbReference type="EMBL" id="JBHSSE010000018">
    <property type="protein sequence ID" value="MFC6202172.1"/>
    <property type="molecule type" value="Genomic_DNA"/>
</dbReference>
<gene>
    <name evidence="1" type="ORF">ACFP1L_09855</name>
</gene>
<keyword evidence="2" id="KW-1185">Reference proteome</keyword>
<sequence>MTNQTILLACYDHLITALTTRDIVWLNRALAPTADCHIAYDDHLSKYAWIDMIQNGTLRYFDFSAVSQLKISHTHGTLWTQASLQLTDRLMPQAQLQWQFVAENNCWLLLHQIVLN</sequence>
<reference evidence="2" key="1">
    <citation type="journal article" date="2019" name="Int. J. Syst. Evol. Microbiol.">
        <title>The Global Catalogue of Microorganisms (GCM) 10K type strain sequencing project: providing services to taxonomists for standard genome sequencing and annotation.</title>
        <authorList>
            <consortium name="The Broad Institute Genomics Platform"/>
            <consortium name="The Broad Institute Genome Sequencing Center for Infectious Disease"/>
            <person name="Wu L."/>
            <person name="Ma J."/>
        </authorList>
    </citation>
    <scope>NUCLEOTIDE SEQUENCE [LARGE SCALE GENOMIC DNA]</scope>
    <source>
        <strain evidence="2">CCM 8930</strain>
    </source>
</reference>
<comment type="caution">
    <text evidence="1">The sequence shown here is derived from an EMBL/GenBank/DDBJ whole genome shotgun (WGS) entry which is preliminary data.</text>
</comment>
<accession>A0ABW1SKR7</accession>
<protein>
    <recommendedName>
        <fullName evidence="3">DUF4440 domain-containing protein</fullName>
    </recommendedName>
</protein>